<evidence type="ECO:0000313" key="3">
    <source>
        <dbReference type="Proteomes" id="UP000198756"/>
    </source>
</evidence>
<dbReference type="EMBL" id="FMXE01000014">
    <property type="protein sequence ID" value="SDA77998.1"/>
    <property type="molecule type" value="Genomic_DNA"/>
</dbReference>
<dbReference type="InterPro" id="IPR001173">
    <property type="entry name" value="Glyco_trans_2-like"/>
</dbReference>
<dbReference type="Gene3D" id="3.90.550.10">
    <property type="entry name" value="Spore Coat Polysaccharide Biosynthesis Protein SpsA, Chain A"/>
    <property type="match status" value="1"/>
</dbReference>
<feature type="domain" description="Glycosyltransferase 2-like" evidence="1">
    <location>
        <begin position="25"/>
        <end position="159"/>
    </location>
</feature>
<sequence length="337" mass="38755">MRQGINPSKTDNRIHLDSTHRVILSVYIPNLEEEYFKHAKEVFKLCLESVLYTSHEKTRISIIINGCCKEVEQLIYSYKETYPLIDQVFYTKENLGKINAIYSIIKSNLEPLVTISDSDVLFLKDWQDETYAVFKNFPEAGMVSPVPSSKGYLYSTGSTLYYGLFKGKIRFRDVQDPEGMDNFQKSVGSKLYDPIHLQKYLVIANPKNQEAVIGCGHFVGTFRKEVFENSPTKVCEFRVQGGSEEAYLDDPNDRSGFLRLATIGNFAYHMGNTPATWMWDTLSDLKSIEKSNIESYSIPPAQPISKLAVLVGQFLWVNLFYRFRKQFFGFLGMKEKY</sequence>
<evidence type="ECO:0000259" key="1">
    <source>
        <dbReference type="Pfam" id="PF00535"/>
    </source>
</evidence>
<keyword evidence="3" id="KW-1185">Reference proteome</keyword>
<dbReference type="InterPro" id="IPR029044">
    <property type="entry name" value="Nucleotide-diphossugar_trans"/>
</dbReference>
<keyword evidence="2" id="KW-0808">Transferase</keyword>
<name>A0A1G5Y5U8_9BACT</name>
<dbReference type="OrthoDB" id="1116632at2"/>
<dbReference type="Pfam" id="PF00535">
    <property type="entry name" value="Glycos_transf_2"/>
    <property type="match status" value="1"/>
</dbReference>
<dbReference type="Proteomes" id="UP000198756">
    <property type="component" value="Unassembled WGS sequence"/>
</dbReference>
<dbReference type="GO" id="GO:0016740">
    <property type="term" value="F:transferase activity"/>
    <property type="evidence" value="ECO:0007669"/>
    <property type="project" value="UniProtKB-KW"/>
</dbReference>
<dbReference type="CDD" id="cd00761">
    <property type="entry name" value="Glyco_tranf_GTA_type"/>
    <property type="match status" value="1"/>
</dbReference>
<gene>
    <name evidence="2" type="ORF">SAMN03080617_02274</name>
</gene>
<proteinExistence type="predicted"/>
<evidence type="ECO:0000313" key="2">
    <source>
        <dbReference type="EMBL" id="SDA77998.1"/>
    </source>
</evidence>
<dbReference type="SUPFAM" id="SSF53448">
    <property type="entry name" value="Nucleotide-diphospho-sugar transferases"/>
    <property type="match status" value="1"/>
</dbReference>
<dbReference type="RefSeq" id="WP_092730059.1">
    <property type="nucleotide sequence ID" value="NZ_FMXE01000014.1"/>
</dbReference>
<reference evidence="3" key="1">
    <citation type="submission" date="2016-10" db="EMBL/GenBank/DDBJ databases">
        <authorList>
            <person name="Varghese N."/>
            <person name="Submissions S."/>
        </authorList>
    </citation>
    <scope>NUCLEOTIDE SEQUENCE [LARGE SCALE GENOMIC DNA]</scope>
    <source>
        <strain evidence="3">DSM 22703</strain>
    </source>
</reference>
<protein>
    <submittedName>
        <fullName evidence="2">Glycosyl transferase family 2</fullName>
    </submittedName>
</protein>
<accession>A0A1G5Y5U8</accession>
<dbReference type="STRING" id="279824.SAMN03080617_02274"/>
<organism evidence="2 3">
    <name type="scientific">Algoriphagus alkaliphilus</name>
    <dbReference type="NCBI Taxonomy" id="279824"/>
    <lineage>
        <taxon>Bacteria</taxon>
        <taxon>Pseudomonadati</taxon>
        <taxon>Bacteroidota</taxon>
        <taxon>Cytophagia</taxon>
        <taxon>Cytophagales</taxon>
        <taxon>Cyclobacteriaceae</taxon>
        <taxon>Algoriphagus</taxon>
    </lineage>
</organism>
<dbReference type="AlphaFoldDB" id="A0A1G5Y5U8"/>